<dbReference type="Gene3D" id="3.40.50.150">
    <property type="entry name" value="Vaccinia Virus protein VP39"/>
    <property type="match status" value="1"/>
</dbReference>
<dbReference type="PIRSF" id="PIRSF005739">
    <property type="entry name" value="O-mtase"/>
    <property type="match status" value="1"/>
</dbReference>
<keyword evidence="3" id="KW-0949">S-adenosyl-L-methionine</keyword>
<dbReference type="Gene3D" id="1.10.10.10">
    <property type="entry name" value="Winged helix-like DNA-binding domain superfamily/Winged helix DNA-binding domain"/>
    <property type="match status" value="1"/>
</dbReference>
<dbReference type="PANTHER" id="PTHR43712">
    <property type="entry name" value="PUTATIVE (AFU_ORTHOLOGUE AFUA_4G14580)-RELATED"/>
    <property type="match status" value="1"/>
</dbReference>
<dbReference type="EMBL" id="BAABEP010000013">
    <property type="protein sequence ID" value="GAA3725999.1"/>
    <property type="molecule type" value="Genomic_DNA"/>
</dbReference>
<dbReference type="InterPro" id="IPR012967">
    <property type="entry name" value="COMT_dimerisation"/>
</dbReference>
<dbReference type="CDD" id="cd02440">
    <property type="entry name" value="AdoMet_MTases"/>
    <property type="match status" value="1"/>
</dbReference>
<protein>
    <submittedName>
        <fullName evidence="6">Methyltransferase</fullName>
    </submittedName>
</protein>
<dbReference type="GO" id="GO:0032259">
    <property type="term" value="P:methylation"/>
    <property type="evidence" value="ECO:0007669"/>
    <property type="project" value="UniProtKB-KW"/>
</dbReference>
<keyword evidence="2" id="KW-0808">Transferase</keyword>
<dbReference type="InterPro" id="IPR029063">
    <property type="entry name" value="SAM-dependent_MTases_sf"/>
</dbReference>
<dbReference type="SUPFAM" id="SSF46785">
    <property type="entry name" value="Winged helix' DNA-binding domain"/>
    <property type="match status" value="1"/>
</dbReference>
<dbReference type="SUPFAM" id="SSF53335">
    <property type="entry name" value="S-adenosyl-L-methionine-dependent methyltransferases"/>
    <property type="match status" value="1"/>
</dbReference>
<sequence>MAEEETPRDFAALMFDVLSYQAIAAAVRLGVLERLADGPAAAGELAVAAGAHEERMARLLRALVALRVLEDGEGRFTLTGAGRLLTRRAEGSEGATHGLALFYGDPLTTRVFGELESAVRGDVSAFRHVTGRAFFDYLDSDPEYADRYHRAMRAGAQMLAPFLAQAYPWGQVRRIVDVGGGDGTSLAALLAAHPGVRGTVFDTARAVEAAPVRLREAGVDGRCAVEAGSFLEKVPAGADAYLLKNVLHEWDDTAAVRILGNCRAAMADGGRVLIAATLLADPSDPEAPEQTGQDASGALYAAVSDIQLLCLSGQERTLAHYRRLAAEAGLRVTAVHPLPFIGFYHVIEAATV</sequence>
<evidence type="ECO:0000256" key="3">
    <source>
        <dbReference type="ARBA" id="ARBA00022691"/>
    </source>
</evidence>
<dbReference type="InterPro" id="IPR036388">
    <property type="entry name" value="WH-like_DNA-bd_sf"/>
</dbReference>
<dbReference type="InterPro" id="IPR016461">
    <property type="entry name" value="COMT-like"/>
</dbReference>
<feature type="domain" description="O-methyltransferase C-terminal" evidence="4">
    <location>
        <begin position="112"/>
        <end position="330"/>
    </location>
</feature>
<evidence type="ECO:0000259" key="4">
    <source>
        <dbReference type="Pfam" id="PF00891"/>
    </source>
</evidence>
<keyword evidence="7" id="KW-1185">Reference proteome</keyword>
<dbReference type="PROSITE" id="PS51683">
    <property type="entry name" value="SAM_OMT_II"/>
    <property type="match status" value="1"/>
</dbReference>
<dbReference type="Pfam" id="PF00891">
    <property type="entry name" value="Methyltransf_2"/>
    <property type="match status" value="1"/>
</dbReference>
<name>A0ABP7F197_9ACTN</name>
<dbReference type="InterPro" id="IPR001077">
    <property type="entry name" value="COMT_C"/>
</dbReference>
<accession>A0ABP7F197</accession>
<organism evidence="6 7">
    <name type="scientific">Streptomyces tremellae</name>
    <dbReference type="NCBI Taxonomy" id="1124239"/>
    <lineage>
        <taxon>Bacteria</taxon>
        <taxon>Bacillati</taxon>
        <taxon>Actinomycetota</taxon>
        <taxon>Actinomycetes</taxon>
        <taxon>Kitasatosporales</taxon>
        <taxon>Streptomycetaceae</taxon>
        <taxon>Streptomyces</taxon>
    </lineage>
</organism>
<gene>
    <name evidence="6" type="ORF">GCM10023082_24990</name>
</gene>
<evidence type="ECO:0000259" key="5">
    <source>
        <dbReference type="Pfam" id="PF08100"/>
    </source>
</evidence>
<dbReference type="Proteomes" id="UP001499884">
    <property type="component" value="Unassembled WGS sequence"/>
</dbReference>
<feature type="domain" description="O-methyltransferase dimerisation" evidence="5">
    <location>
        <begin position="14"/>
        <end position="87"/>
    </location>
</feature>
<dbReference type="Pfam" id="PF08100">
    <property type="entry name" value="Dimerisation"/>
    <property type="match status" value="1"/>
</dbReference>
<dbReference type="GO" id="GO:0008168">
    <property type="term" value="F:methyltransferase activity"/>
    <property type="evidence" value="ECO:0007669"/>
    <property type="project" value="UniProtKB-KW"/>
</dbReference>
<dbReference type="Gene3D" id="1.10.287.1350">
    <property type="match status" value="1"/>
</dbReference>
<evidence type="ECO:0000313" key="7">
    <source>
        <dbReference type="Proteomes" id="UP001499884"/>
    </source>
</evidence>
<dbReference type="InterPro" id="IPR036390">
    <property type="entry name" value="WH_DNA-bd_sf"/>
</dbReference>
<dbReference type="PANTHER" id="PTHR43712:SF2">
    <property type="entry name" value="O-METHYLTRANSFERASE CICE"/>
    <property type="match status" value="1"/>
</dbReference>
<proteinExistence type="predicted"/>
<dbReference type="RefSeq" id="WP_345645367.1">
    <property type="nucleotide sequence ID" value="NZ_BAABEP010000013.1"/>
</dbReference>
<keyword evidence="1 6" id="KW-0489">Methyltransferase</keyword>
<evidence type="ECO:0000256" key="2">
    <source>
        <dbReference type="ARBA" id="ARBA00022679"/>
    </source>
</evidence>
<evidence type="ECO:0000256" key="1">
    <source>
        <dbReference type="ARBA" id="ARBA00022603"/>
    </source>
</evidence>
<comment type="caution">
    <text evidence="6">The sequence shown here is derived from an EMBL/GenBank/DDBJ whole genome shotgun (WGS) entry which is preliminary data.</text>
</comment>
<reference evidence="7" key="1">
    <citation type="journal article" date="2019" name="Int. J. Syst. Evol. Microbiol.">
        <title>The Global Catalogue of Microorganisms (GCM) 10K type strain sequencing project: providing services to taxonomists for standard genome sequencing and annotation.</title>
        <authorList>
            <consortium name="The Broad Institute Genomics Platform"/>
            <consortium name="The Broad Institute Genome Sequencing Center for Infectious Disease"/>
            <person name="Wu L."/>
            <person name="Ma J."/>
        </authorList>
    </citation>
    <scope>NUCLEOTIDE SEQUENCE [LARGE SCALE GENOMIC DNA]</scope>
    <source>
        <strain evidence="7">JCM 30846</strain>
    </source>
</reference>
<evidence type="ECO:0000313" key="6">
    <source>
        <dbReference type="EMBL" id="GAA3725999.1"/>
    </source>
</evidence>